<protein>
    <recommendedName>
        <fullName evidence="3">SCP domain-containing protein</fullName>
    </recommendedName>
</protein>
<name>A0AAD5GYJ7_AMBAR</name>
<feature type="chain" id="PRO_5042215209" description="SCP domain-containing protein" evidence="2">
    <location>
        <begin position="30"/>
        <end position="233"/>
    </location>
</feature>
<dbReference type="Pfam" id="PF00188">
    <property type="entry name" value="CAP"/>
    <property type="match status" value="1"/>
</dbReference>
<dbReference type="AlphaFoldDB" id="A0AAD5GYJ7"/>
<accession>A0AAD5GYJ7</accession>
<sequence length="233" mass="25556">MLKMVNKIGSFQWVITLGFLLLAAAVVSSKNHGNQANDLVDIINKNRTSKRLSLLNNSPGLACIALQYIKECRGNCSENNTVNCKPPENDFTEIFAPNCGVELPTFGTISGLIVGCQQKHLDPPEAFSRALIHSNKTLSIIHNKTHTEVGVGIVRAKSHKGAYLWCALFSSNKRNSTFVLEDLGKGIEQKEGCYSGSGVSCSLGGRNANFVFATNCVWTLVFYYLVRSRTSFF</sequence>
<evidence type="ECO:0000259" key="3">
    <source>
        <dbReference type="Pfam" id="PF00188"/>
    </source>
</evidence>
<keyword evidence="5" id="KW-1185">Reference proteome</keyword>
<reference evidence="4" key="1">
    <citation type="submission" date="2022-06" db="EMBL/GenBank/DDBJ databases">
        <title>Uncovering the hologenomic basis of an extraordinary plant invasion.</title>
        <authorList>
            <person name="Bieker V.C."/>
            <person name="Martin M.D."/>
            <person name="Gilbert T."/>
            <person name="Hodgins K."/>
            <person name="Battlay P."/>
            <person name="Petersen B."/>
            <person name="Wilson J."/>
        </authorList>
    </citation>
    <scope>NUCLEOTIDE SEQUENCE</scope>
    <source>
        <strain evidence="4">AA19_3_7</strain>
        <tissue evidence="4">Leaf</tissue>
    </source>
</reference>
<evidence type="ECO:0000256" key="1">
    <source>
        <dbReference type="SAM" id="Phobius"/>
    </source>
</evidence>
<feature type="transmembrane region" description="Helical" evidence="1">
    <location>
        <begin position="208"/>
        <end position="226"/>
    </location>
</feature>
<comment type="caution">
    <text evidence="4">The sequence shown here is derived from an EMBL/GenBank/DDBJ whole genome shotgun (WGS) entry which is preliminary data.</text>
</comment>
<keyword evidence="1" id="KW-0472">Membrane</keyword>
<keyword evidence="1" id="KW-1133">Transmembrane helix</keyword>
<gene>
    <name evidence="4" type="ORF">M8C21_025036</name>
</gene>
<feature type="signal peptide" evidence="2">
    <location>
        <begin position="1"/>
        <end position="29"/>
    </location>
</feature>
<dbReference type="Gene3D" id="3.40.33.10">
    <property type="entry name" value="CAP"/>
    <property type="match status" value="1"/>
</dbReference>
<proteinExistence type="predicted"/>
<dbReference type="PANTHER" id="PTHR34537">
    <property type="entry name" value="OS08G0459300 PROTEIN"/>
    <property type="match status" value="1"/>
</dbReference>
<organism evidence="4 5">
    <name type="scientific">Ambrosia artemisiifolia</name>
    <name type="common">Common ragweed</name>
    <dbReference type="NCBI Taxonomy" id="4212"/>
    <lineage>
        <taxon>Eukaryota</taxon>
        <taxon>Viridiplantae</taxon>
        <taxon>Streptophyta</taxon>
        <taxon>Embryophyta</taxon>
        <taxon>Tracheophyta</taxon>
        <taxon>Spermatophyta</taxon>
        <taxon>Magnoliopsida</taxon>
        <taxon>eudicotyledons</taxon>
        <taxon>Gunneridae</taxon>
        <taxon>Pentapetalae</taxon>
        <taxon>asterids</taxon>
        <taxon>campanulids</taxon>
        <taxon>Asterales</taxon>
        <taxon>Asteraceae</taxon>
        <taxon>Asteroideae</taxon>
        <taxon>Heliantheae alliance</taxon>
        <taxon>Heliantheae</taxon>
        <taxon>Ambrosia</taxon>
    </lineage>
</organism>
<dbReference type="InterPro" id="IPR014044">
    <property type="entry name" value="CAP_dom"/>
</dbReference>
<keyword evidence="1" id="KW-0812">Transmembrane</keyword>
<dbReference type="EMBL" id="JAMZMK010000244">
    <property type="protein sequence ID" value="KAI7756851.1"/>
    <property type="molecule type" value="Genomic_DNA"/>
</dbReference>
<evidence type="ECO:0000313" key="5">
    <source>
        <dbReference type="Proteomes" id="UP001206925"/>
    </source>
</evidence>
<dbReference type="PANTHER" id="PTHR34537:SF2">
    <property type="entry name" value="FERREDOXIN-LIKE PROTEIN"/>
    <property type="match status" value="1"/>
</dbReference>
<dbReference type="InterPro" id="IPR035940">
    <property type="entry name" value="CAP_sf"/>
</dbReference>
<evidence type="ECO:0000313" key="4">
    <source>
        <dbReference type="EMBL" id="KAI7756851.1"/>
    </source>
</evidence>
<feature type="domain" description="SCP" evidence="3">
    <location>
        <begin position="41"/>
        <end position="166"/>
    </location>
</feature>
<keyword evidence="2" id="KW-0732">Signal</keyword>
<dbReference type="Proteomes" id="UP001206925">
    <property type="component" value="Unassembled WGS sequence"/>
</dbReference>
<evidence type="ECO:0000256" key="2">
    <source>
        <dbReference type="SAM" id="SignalP"/>
    </source>
</evidence>